<keyword evidence="1" id="KW-0732">Signal</keyword>
<dbReference type="HOGENOM" id="CLU_128258_2_0_6"/>
<dbReference type="AlphaFoldDB" id="A0A0H3L311"/>
<accession>A0A0H3L311</accession>
<organism evidence="2 3">
    <name type="scientific">Pantoea ananatis (strain AJ13355)</name>
    <dbReference type="NCBI Taxonomy" id="932677"/>
    <lineage>
        <taxon>Bacteria</taxon>
        <taxon>Pseudomonadati</taxon>
        <taxon>Pseudomonadota</taxon>
        <taxon>Gammaproteobacteria</taxon>
        <taxon>Enterobacterales</taxon>
        <taxon>Erwiniaceae</taxon>
        <taxon>Pantoea</taxon>
    </lineage>
</organism>
<keyword evidence="2" id="KW-0449">Lipoprotein</keyword>
<proteinExistence type="predicted"/>
<dbReference type="eggNOG" id="ENOG50316V4">
    <property type="taxonomic scope" value="Bacteria"/>
</dbReference>
<dbReference type="EMBL" id="AP012032">
    <property type="protein sequence ID" value="BAK13629.1"/>
    <property type="molecule type" value="Genomic_DNA"/>
</dbReference>
<evidence type="ECO:0000256" key="1">
    <source>
        <dbReference type="SAM" id="SignalP"/>
    </source>
</evidence>
<name>A0A0H3L311_PANAA</name>
<sequence>MGIIMRINLLLGLTAGALLLAGCSSSTDLTSAGQRVTFTDQQPGKQCQLLGSLTGSQSNWLSGAGGETSALRGAANDLRNRAAEMGGNVIYGATSPTQNLLSAFAPLDSKMTGQVYKCPN</sequence>
<dbReference type="Pfam" id="PF13698">
    <property type="entry name" value="DUF4156"/>
    <property type="match status" value="1"/>
</dbReference>
<dbReference type="PROSITE" id="PS51257">
    <property type="entry name" value="PROKAR_LIPOPROTEIN"/>
    <property type="match status" value="1"/>
</dbReference>
<evidence type="ECO:0000313" key="3">
    <source>
        <dbReference type="Proteomes" id="UP000006690"/>
    </source>
</evidence>
<feature type="chain" id="PRO_5002614136" evidence="1">
    <location>
        <begin position="27"/>
        <end position="120"/>
    </location>
</feature>
<reference evidence="3" key="1">
    <citation type="journal article" date="2012" name="Appl. Microbiol. Biotechnol.">
        <title>The complete genome sequence of Pantoea ananatis AJ13355, an organism with great biotechnological potential.</title>
        <authorList>
            <person name="Hara Y."/>
            <person name="Kadotani N."/>
            <person name="Izui H."/>
            <person name="Katashkina J.I."/>
            <person name="Kuvaeva T.M."/>
            <person name="Andreeva I.G."/>
            <person name="Golubeva L.I."/>
            <person name="Malko D.B."/>
            <person name="Makeev V.J."/>
            <person name="Mashko S.V."/>
            <person name="Kozlov Y.I."/>
        </authorList>
    </citation>
    <scope>NUCLEOTIDE SEQUENCE [LARGE SCALE GENOMIC DNA]</scope>
    <source>
        <strain evidence="3">AJ13355</strain>
    </source>
</reference>
<dbReference type="Proteomes" id="UP000006690">
    <property type="component" value="Chromosome"/>
</dbReference>
<feature type="signal peptide" evidence="1">
    <location>
        <begin position="1"/>
        <end position="26"/>
    </location>
</feature>
<gene>
    <name evidence="2" type="primary">yjeI</name>
    <name evidence="2" type="ordered locus">PAJ_3550</name>
</gene>
<protein>
    <submittedName>
        <fullName evidence="2">Lipoprotein YjeI</fullName>
    </submittedName>
</protein>
<dbReference type="InterPro" id="IPR025294">
    <property type="entry name" value="DUF4156"/>
</dbReference>
<dbReference type="PATRIC" id="fig|932677.3.peg.4095"/>
<evidence type="ECO:0000313" key="2">
    <source>
        <dbReference type="EMBL" id="BAK13629.1"/>
    </source>
</evidence>
<dbReference type="KEGG" id="paj:PAJ_3550"/>